<comment type="caution">
    <text evidence="1">The sequence shown here is derived from an EMBL/GenBank/DDBJ whole genome shotgun (WGS) entry which is preliminary data.</text>
</comment>
<proteinExistence type="predicted"/>
<organism evidence="1 2">
    <name type="scientific">Citricoccus zhacaiensis</name>
    <dbReference type="NCBI Taxonomy" id="489142"/>
    <lineage>
        <taxon>Bacteria</taxon>
        <taxon>Bacillati</taxon>
        <taxon>Actinomycetota</taxon>
        <taxon>Actinomycetes</taxon>
        <taxon>Micrococcales</taxon>
        <taxon>Micrococcaceae</taxon>
        <taxon>Citricoccus</taxon>
    </lineage>
</organism>
<dbReference type="EMBL" id="BMLQ01000006">
    <property type="protein sequence ID" value="GGO46765.1"/>
    <property type="molecule type" value="Genomic_DNA"/>
</dbReference>
<protein>
    <recommendedName>
        <fullName evidence="3">WGR domain-containing protein</fullName>
    </recommendedName>
</protein>
<keyword evidence="2" id="KW-1185">Reference proteome</keyword>
<gene>
    <name evidence="1" type="ORF">GCM10010977_22470</name>
</gene>
<dbReference type="Proteomes" id="UP000642509">
    <property type="component" value="Unassembled WGS sequence"/>
</dbReference>
<accession>A0ABQ2M4E4</accession>
<evidence type="ECO:0008006" key="3">
    <source>
        <dbReference type="Google" id="ProtNLM"/>
    </source>
</evidence>
<name>A0ABQ2M4E4_9MICC</name>
<sequence>MSIVRTYRRSEQDGQQRLDYREAWFAPGSGEVVVHHGRIGSTGTTSAEQVADDATGEQLLAGFAAQCAEDGFAALPAEELKHVEVSYRLKGAEPTPVETALVAKLRGEITNQLAWRGLGEVVDERVESGRVVFDVATPHLRKATAEIPAAAKFAGVQPSRVTTSR</sequence>
<evidence type="ECO:0000313" key="1">
    <source>
        <dbReference type="EMBL" id="GGO46765.1"/>
    </source>
</evidence>
<reference evidence="2" key="1">
    <citation type="journal article" date="2019" name="Int. J. Syst. Evol. Microbiol.">
        <title>The Global Catalogue of Microorganisms (GCM) 10K type strain sequencing project: providing services to taxonomists for standard genome sequencing and annotation.</title>
        <authorList>
            <consortium name="The Broad Institute Genomics Platform"/>
            <consortium name="The Broad Institute Genome Sequencing Center for Infectious Disease"/>
            <person name="Wu L."/>
            <person name="Ma J."/>
        </authorList>
    </citation>
    <scope>NUCLEOTIDE SEQUENCE [LARGE SCALE GENOMIC DNA]</scope>
    <source>
        <strain evidence="2">CGMCC 1.7064</strain>
    </source>
</reference>
<evidence type="ECO:0000313" key="2">
    <source>
        <dbReference type="Proteomes" id="UP000642509"/>
    </source>
</evidence>